<dbReference type="AlphaFoldDB" id="A0A0V0U375"/>
<comment type="caution">
    <text evidence="1">The sequence shown here is derived from an EMBL/GenBank/DDBJ whole genome shotgun (WGS) entry which is preliminary data.</text>
</comment>
<proteinExistence type="predicted"/>
<reference evidence="1 2" key="1">
    <citation type="submission" date="2015-01" db="EMBL/GenBank/DDBJ databases">
        <title>Evolution of Trichinella species and genotypes.</title>
        <authorList>
            <person name="Korhonen P.K."/>
            <person name="Edoardo P."/>
            <person name="Giuseppe L.R."/>
            <person name="Gasser R.B."/>
        </authorList>
    </citation>
    <scope>NUCLEOTIDE SEQUENCE [LARGE SCALE GENOMIC DNA]</scope>
    <source>
        <strain evidence="1">ISS417</strain>
    </source>
</reference>
<name>A0A0V0U375_9BILA</name>
<evidence type="ECO:0000313" key="1">
    <source>
        <dbReference type="EMBL" id="KRX45750.1"/>
    </source>
</evidence>
<accession>A0A0V0U375</accession>
<protein>
    <submittedName>
        <fullName evidence="1">Uncharacterized protein</fullName>
    </submittedName>
</protein>
<dbReference type="Proteomes" id="UP000055048">
    <property type="component" value="Unassembled WGS sequence"/>
</dbReference>
<gene>
    <name evidence="1" type="ORF">T05_7732</name>
</gene>
<sequence length="98" mass="11534">MTKSVPFGSILFIAYEALFVHLRVVVDDINVIFSSDFFFNKTNIYLVCRFFYNYAKRNKKDIQIYSNKDDIRSASTFNLFKHCTVLFIIGAYKVRYCG</sequence>
<evidence type="ECO:0000313" key="2">
    <source>
        <dbReference type="Proteomes" id="UP000055048"/>
    </source>
</evidence>
<organism evidence="1 2">
    <name type="scientific">Trichinella murrelli</name>
    <dbReference type="NCBI Taxonomy" id="144512"/>
    <lineage>
        <taxon>Eukaryota</taxon>
        <taxon>Metazoa</taxon>
        <taxon>Ecdysozoa</taxon>
        <taxon>Nematoda</taxon>
        <taxon>Enoplea</taxon>
        <taxon>Dorylaimia</taxon>
        <taxon>Trichinellida</taxon>
        <taxon>Trichinellidae</taxon>
        <taxon>Trichinella</taxon>
    </lineage>
</organism>
<dbReference type="EMBL" id="JYDJ01000070">
    <property type="protein sequence ID" value="KRX45750.1"/>
    <property type="molecule type" value="Genomic_DNA"/>
</dbReference>
<keyword evidence="2" id="KW-1185">Reference proteome</keyword>